<reference evidence="1 2" key="1">
    <citation type="submission" date="2015-11" db="EMBL/GenBank/DDBJ databases">
        <title>Ensifer anhuiense sp. nov., an effective nitrogen fixation bacterium with Glycine soja.</title>
        <authorList>
            <person name="Yan H."/>
            <person name="Chen W."/>
        </authorList>
    </citation>
    <scope>NUCLEOTIDE SEQUENCE [LARGE SCALE GENOMIC DNA]</scope>
    <source>
        <strain evidence="1 2">LMG 7837</strain>
    </source>
</reference>
<dbReference type="RefSeq" id="WP_066867907.1">
    <property type="nucleotide sequence ID" value="NZ_LNQB01000035.1"/>
</dbReference>
<dbReference type="Proteomes" id="UP000078507">
    <property type="component" value="Unassembled WGS sequence"/>
</dbReference>
<accession>A0A178YSF5</accession>
<comment type="caution">
    <text evidence="1">The sequence shown here is derived from an EMBL/GenBank/DDBJ whole genome shotgun (WGS) entry which is preliminary data.</text>
</comment>
<evidence type="ECO:0000313" key="2">
    <source>
        <dbReference type="Proteomes" id="UP000078507"/>
    </source>
</evidence>
<dbReference type="AlphaFoldDB" id="A0A178YSF5"/>
<name>A0A178YSF5_SINSA</name>
<sequence>MPVTPDNDNAPDEPLIFIIIGKAYEADGDDEGVQIHVMLQAPDDDTAVREALNALAEEGFLEADLDQIGTLDGIPDEEPHASAYQGALEGEVAIIRFS</sequence>
<keyword evidence="2" id="KW-1185">Reference proteome</keyword>
<organism evidence="1 2">
    <name type="scientific">Sinorhizobium saheli</name>
    <dbReference type="NCBI Taxonomy" id="36856"/>
    <lineage>
        <taxon>Bacteria</taxon>
        <taxon>Pseudomonadati</taxon>
        <taxon>Pseudomonadota</taxon>
        <taxon>Alphaproteobacteria</taxon>
        <taxon>Hyphomicrobiales</taxon>
        <taxon>Rhizobiaceae</taxon>
        <taxon>Sinorhizobium/Ensifer group</taxon>
        <taxon>Sinorhizobium</taxon>
    </lineage>
</organism>
<evidence type="ECO:0000313" key="1">
    <source>
        <dbReference type="EMBL" id="OAP50384.1"/>
    </source>
</evidence>
<gene>
    <name evidence="1" type="ORF">ATB98_10155</name>
</gene>
<protein>
    <submittedName>
        <fullName evidence="1">Transcriptional regulator</fullName>
    </submittedName>
</protein>
<dbReference type="EMBL" id="LNQB01000035">
    <property type="protein sequence ID" value="OAP50384.1"/>
    <property type="molecule type" value="Genomic_DNA"/>
</dbReference>
<dbReference type="OrthoDB" id="8452182at2"/>
<proteinExistence type="predicted"/>